<feature type="domain" description="FAS1" evidence="2">
    <location>
        <begin position="37"/>
        <end position="234"/>
    </location>
</feature>
<dbReference type="PANTHER" id="PTHR10900">
    <property type="entry name" value="PERIOSTIN-RELATED"/>
    <property type="match status" value="1"/>
</dbReference>
<dbReference type="InterPro" id="IPR050904">
    <property type="entry name" value="Adhesion/Biosynth-related"/>
</dbReference>
<dbReference type="PANTHER" id="PTHR10900:SF77">
    <property type="entry name" value="FI19380P1"/>
    <property type="match status" value="1"/>
</dbReference>
<keyword evidence="1" id="KW-0732">Signal</keyword>
<dbReference type="InterPro" id="IPR036378">
    <property type="entry name" value="FAS1_dom_sf"/>
</dbReference>
<dbReference type="EMBL" id="BJNP01000004">
    <property type="protein sequence ID" value="GEC70980.1"/>
    <property type="molecule type" value="Genomic_DNA"/>
</dbReference>
<proteinExistence type="predicted"/>
<protein>
    <recommendedName>
        <fullName evidence="2">FAS1 domain-containing protein</fullName>
    </recommendedName>
</protein>
<comment type="caution">
    <text evidence="3">The sequence shown here is derived from an EMBL/GenBank/DDBJ whole genome shotgun (WGS) entry which is preliminary data.</text>
</comment>
<gene>
    <name evidence="3" type="ORF">FFL01_05190</name>
</gene>
<feature type="chain" id="PRO_5022988524" description="FAS1 domain-containing protein" evidence="1">
    <location>
        <begin position="24"/>
        <end position="746"/>
    </location>
</feature>
<feature type="signal peptide" evidence="1">
    <location>
        <begin position="1"/>
        <end position="23"/>
    </location>
</feature>
<dbReference type="STRING" id="983.SAMN05443543_104162"/>
<evidence type="ECO:0000313" key="3">
    <source>
        <dbReference type="EMBL" id="GEC70980.1"/>
    </source>
</evidence>
<evidence type="ECO:0000313" key="4">
    <source>
        <dbReference type="Proteomes" id="UP000316775"/>
    </source>
</evidence>
<dbReference type="AlphaFoldDB" id="A0A4Y4AVA9"/>
<dbReference type="SUPFAM" id="SSF82153">
    <property type="entry name" value="FAS1 domain"/>
    <property type="match status" value="3"/>
</dbReference>
<evidence type="ECO:0000256" key="1">
    <source>
        <dbReference type="SAM" id="SignalP"/>
    </source>
</evidence>
<name>A0A4Y4AVA9_9FLAO</name>
<dbReference type="Gene3D" id="2.30.180.10">
    <property type="entry name" value="FAS1 domain"/>
    <property type="match status" value="2"/>
</dbReference>
<dbReference type="Proteomes" id="UP000316775">
    <property type="component" value="Unassembled WGS sequence"/>
</dbReference>
<evidence type="ECO:0000259" key="2">
    <source>
        <dbReference type="PROSITE" id="PS50213"/>
    </source>
</evidence>
<dbReference type="InterPro" id="IPR000782">
    <property type="entry name" value="FAS1_domain"/>
</dbReference>
<reference evidence="3 4" key="1">
    <citation type="submission" date="2019-06" db="EMBL/GenBank/DDBJ databases">
        <title>Whole genome shotgun sequence of Flavobacterium flevense NBRC 14960.</title>
        <authorList>
            <person name="Hosoyama A."/>
            <person name="Uohara A."/>
            <person name="Ohji S."/>
            <person name="Ichikawa N."/>
        </authorList>
    </citation>
    <scope>NUCLEOTIDE SEQUENCE [LARGE SCALE GENOMIC DNA]</scope>
    <source>
        <strain evidence="3 4">NBRC 14960</strain>
    </source>
</reference>
<keyword evidence="4" id="KW-1185">Reference proteome</keyword>
<organism evidence="3 4">
    <name type="scientific">Flavobacterium flevense</name>
    <dbReference type="NCBI Taxonomy" id="983"/>
    <lineage>
        <taxon>Bacteria</taxon>
        <taxon>Pseudomonadati</taxon>
        <taxon>Bacteroidota</taxon>
        <taxon>Flavobacteriia</taxon>
        <taxon>Flavobacteriales</taxon>
        <taxon>Flavobacteriaceae</taxon>
        <taxon>Flavobacterium</taxon>
    </lineage>
</organism>
<dbReference type="RefSeq" id="WP_073244106.1">
    <property type="nucleotide sequence ID" value="NZ_BJNP01000004.1"/>
</dbReference>
<dbReference type="PROSITE" id="PS50213">
    <property type="entry name" value="FAS1"/>
    <property type="match status" value="2"/>
</dbReference>
<feature type="domain" description="FAS1" evidence="2">
    <location>
        <begin position="576"/>
        <end position="740"/>
    </location>
</feature>
<dbReference type="PROSITE" id="PS51257">
    <property type="entry name" value="PROKAR_LIPOPROTEIN"/>
    <property type="match status" value="1"/>
</dbReference>
<dbReference type="Pfam" id="PF02469">
    <property type="entry name" value="Fasciclin"/>
    <property type="match status" value="1"/>
</dbReference>
<dbReference type="OrthoDB" id="659398at2"/>
<accession>A0A4Y4AVA9</accession>
<sequence length="746" mass="83947">MKRKLNYYLLILPLLALFSSCSRDVFDEYYARPDYLENPIYQRLDELGNFKNFTALIEKAGYKDILSKSGYWTMFAPNDDAFTAYFQESGFSDVTKIDEATAAKIVRYALVYNAFREDQLSDYQSSAGWVPDNSFRRRTAFYDSFVTKTIDGLPKVIVGSNRNGVNNYVAGDNNNKYVTYFTDEYFTAAGLSATDFNYFYPDKEYTGFNLFDGGVKEADIIAENGIIHEVDKVNLPLMNIDQYLESKSEYSEFRQMLENNLVDYVFNQAATTTYRNFTGNSEDVFVKAYDPTLVFAPNNENFIKSEDNDGQSDAYTMIVPEDEPLKEFIRTILLKNYASLTALPQYVFQDFFNAHMIQRAVWPSTPGSYTNGLGEDIRFDFNTDITDKKILSNGFFYGANKVQKSNLFYSVYTSAYLDPKYTFATRIYNDATGFKEMISNINQKFTIFLPSDAVLRSLGFEYDGRFSSWVYISPVNGAADSAINARNRLIRVLYNCIVLTPDGELDNIATTSGMIRTGDNELPGEYIKWDHNRIYAAGNQTGGVQTYVNIIGSEEQQNGTTYYIDNVPKYSEELQGLVIARLAATNPQFNSFYQYLRNSSIYNSTTGKIEGVELGTSYTFVIPNTAAIAKAILAGDLPSNPATASLGERDVIADFIRYHIIVNKTASNDGLVTGQYETLRKDQIGDPTYVGIISNAGSLSFKDETTVNSIGGENPAANFIPASSNNLADRSLIHLVDNYLTLPKIQ</sequence>